<keyword evidence="4" id="KW-0349">Heme</keyword>
<dbReference type="GO" id="GO:0009055">
    <property type="term" value="F:electron transfer activity"/>
    <property type="evidence" value="ECO:0007669"/>
    <property type="project" value="InterPro"/>
</dbReference>
<name>A0A2G3AAD4_CAPAN</name>
<reference evidence="16 17" key="1">
    <citation type="journal article" date="2014" name="Nat. Genet.">
        <title>Genome sequence of the hot pepper provides insights into the evolution of pungency in Capsicum species.</title>
        <authorList>
            <person name="Kim S."/>
            <person name="Park M."/>
            <person name="Yeom S.I."/>
            <person name="Kim Y.M."/>
            <person name="Lee J.M."/>
            <person name="Lee H.A."/>
            <person name="Seo E."/>
            <person name="Choi J."/>
            <person name="Cheong K."/>
            <person name="Kim K.T."/>
            <person name="Jung K."/>
            <person name="Lee G.W."/>
            <person name="Oh S.K."/>
            <person name="Bae C."/>
            <person name="Kim S.B."/>
            <person name="Lee H.Y."/>
            <person name="Kim S.Y."/>
            <person name="Kim M.S."/>
            <person name="Kang B.C."/>
            <person name="Jo Y.D."/>
            <person name="Yang H.B."/>
            <person name="Jeong H.J."/>
            <person name="Kang W.H."/>
            <person name="Kwon J.K."/>
            <person name="Shin C."/>
            <person name="Lim J.Y."/>
            <person name="Park J.H."/>
            <person name="Huh J.H."/>
            <person name="Kim J.S."/>
            <person name="Kim B.D."/>
            <person name="Cohen O."/>
            <person name="Paran I."/>
            <person name="Suh M.C."/>
            <person name="Lee S.B."/>
            <person name="Kim Y.K."/>
            <person name="Shin Y."/>
            <person name="Noh S.J."/>
            <person name="Park J."/>
            <person name="Seo Y.S."/>
            <person name="Kwon S.Y."/>
            <person name="Kim H.A."/>
            <person name="Park J.M."/>
            <person name="Kim H.J."/>
            <person name="Choi S.B."/>
            <person name="Bosland P.W."/>
            <person name="Reeves G."/>
            <person name="Jo S.H."/>
            <person name="Lee B.W."/>
            <person name="Cho H.T."/>
            <person name="Choi H.S."/>
            <person name="Lee M.S."/>
            <person name="Yu Y."/>
            <person name="Do Choi Y."/>
            <person name="Park B.S."/>
            <person name="van Deynze A."/>
            <person name="Ashrafi H."/>
            <person name="Hill T."/>
            <person name="Kim W.T."/>
            <person name="Pai H.S."/>
            <person name="Ahn H.K."/>
            <person name="Yeam I."/>
            <person name="Giovannoni J.J."/>
            <person name="Rose J.K."/>
            <person name="Sorensen I."/>
            <person name="Lee S.J."/>
            <person name="Kim R.W."/>
            <person name="Choi I.Y."/>
            <person name="Choi B.S."/>
            <person name="Lim J.S."/>
            <person name="Lee Y.H."/>
            <person name="Choi D."/>
        </authorList>
    </citation>
    <scope>NUCLEOTIDE SEQUENCE [LARGE SCALE GENOMIC DNA]</scope>
    <source>
        <strain evidence="17">cv. CM334</strain>
    </source>
</reference>
<evidence type="ECO:0000256" key="11">
    <source>
        <dbReference type="ARBA" id="ARBA00023004"/>
    </source>
</evidence>
<evidence type="ECO:0000256" key="3">
    <source>
        <dbReference type="ARBA" id="ARBA00022448"/>
    </source>
</evidence>
<evidence type="ECO:0000256" key="6">
    <source>
        <dbReference type="ARBA" id="ARBA00022692"/>
    </source>
</evidence>
<evidence type="ECO:0000256" key="13">
    <source>
        <dbReference type="ARBA" id="ARBA00023136"/>
    </source>
</evidence>
<dbReference type="SUPFAM" id="SSF81648">
    <property type="entry name" value="a domain/subunit of cytochrome bc1 complex (Ubiquinol-cytochrome c reductase)"/>
    <property type="match status" value="1"/>
</dbReference>
<sequence length="140" mass="16435">MGQVCFFIVVHLHIFFDLYHASYSSLREFVRCLGVVIFLLMIMDKIASYPYFYVKDLVGWVAFAMFFSIWIFYASNILGHPDNFIPANPMSTPPYIGGVATIAPVFIWFYSFLKVCMYLVQVFVRFTKEYFGCLWRIAYC</sequence>
<keyword evidence="6 14" id="KW-0812">Transmembrane</keyword>
<dbReference type="PROSITE" id="PS51003">
    <property type="entry name" value="CYTB_CTER"/>
    <property type="match status" value="1"/>
</dbReference>
<dbReference type="Gene3D" id="1.20.810.10">
    <property type="entry name" value="Cytochrome Bc1 Complex, Chain C"/>
    <property type="match status" value="1"/>
</dbReference>
<keyword evidence="9" id="KW-0249">Electron transport</keyword>
<keyword evidence="7" id="KW-0479">Metal-binding</keyword>
<keyword evidence="8" id="KW-0999">Mitochondrion inner membrane</keyword>
<dbReference type="STRING" id="4072.A0A2G3AAD4"/>
<dbReference type="InterPro" id="IPR005798">
    <property type="entry name" value="Cyt_b/b6_C"/>
</dbReference>
<dbReference type="AlphaFoldDB" id="A0A2G3AAD4"/>
<evidence type="ECO:0000256" key="4">
    <source>
        <dbReference type="ARBA" id="ARBA00022617"/>
    </source>
</evidence>
<dbReference type="Proteomes" id="UP000222542">
    <property type="component" value="Unassembled WGS sequence"/>
</dbReference>
<protein>
    <recommendedName>
        <fullName evidence="2">Cytochrome b</fullName>
    </recommendedName>
</protein>
<dbReference type="GO" id="GO:0016491">
    <property type="term" value="F:oxidoreductase activity"/>
    <property type="evidence" value="ECO:0007669"/>
    <property type="project" value="UniProtKB-UniRule"/>
</dbReference>
<evidence type="ECO:0000256" key="1">
    <source>
        <dbReference type="ARBA" id="ARBA00004448"/>
    </source>
</evidence>
<feature type="transmembrane region" description="Helical" evidence="14">
    <location>
        <begin position="57"/>
        <end position="75"/>
    </location>
</feature>
<keyword evidence="3" id="KW-0813">Transport</keyword>
<comment type="subcellular location">
    <subcellularLocation>
        <location evidence="1">Mitochondrion inner membrane</location>
        <topology evidence="1">Multi-pass membrane protein</topology>
    </subcellularLocation>
</comment>
<dbReference type="OMA" id="CLWRIAY"/>
<dbReference type="Gramene" id="PHT91161">
    <property type="protein sequence ID" value="PHT91161"/>
    <property type="gene ID" value="T459_06274"/>
</dbReference>
<evidence type="ECO:0000256" key="14">
    <source>
        <dbReference type="SAM" id="Phobius"/>
    </source>
</evidence>
<dbReference type="InterPro" id="IPR027387">
    <property type="entry name" value="Cytb/b6-like_sf"/>
</dbReference>
<keyword evidence="13 14" id="KW-0472">Membrane</keyword>
<keyword evidence="17" id="KW-1185">Reference proteome</keyword>
<keyword evidence="5" id="KW-0679">Respiratory chain</keyword>
<keyword evidence="11" id="KW-0408">Iron</keyword>
<keyword evidence="12" id="KW-0496">Mitochondrion</keyword>
<organism evidence="16 17">
    <name type="scientific">Capsicum annuum</name>
    <name type="common">Capsicum pepper</name>
    <dbReference type="NCBI Taxonomy" id="4072"/>
    <lineage>
        <taxon>Eukaryota</taxon>
        <taxon>Viridiplantae</taxon>
        <taxon>Streptophyta</taxon>
        <taxon>Embryophyta</taxon>
        <taxon>Tracheophyta</taxon>
        <taxon>Spermatophyta</taxon>
        <taxon>Magnoliopsida</taxon>
        <taxon>eudicotyledons</taxon>
        <taxon>Gunneridae</taxon>
        <taxon>Pentapetalae</taxon>
        <taxon>asterids</taxon>
        <taxon>lamiids</taxon>
        <taxon>Solanales</taxon>
        <taxon>Solanaceae</taxon>
        <taxon>Solanoideae</taxon>
        <taxon>Capsiceae</taxon>
        <taxon>Capsicum</taxon>
    </lineage>
</organism>
<evidence type="ECO:0000256" key="7">
    <source>
        <dbReference type="ARBA" id="ARBA00022723"/>
    </source>
</evidence>
<comment type="caution">
    <text evidence="16">The sequence shown here is derived from an EMBL/GenBank/DDBJ whole genome shotgun (WGS) entry which is preliminary data.</text>
</comment>
<dbReference type="EMBL" id="AYRZ02000002">
    <property type="protein sequence ID" value="PHT91161.1"/>
    <property type="molecule type" value="Genomic_DNA"/>
</dbReference>
<dbReference type="GO" id="GO:0005743">
    <property type="term" value="C:mitochondrial inner membrane"/>
    <property type="evidence" value="ECO:0007669"/>
    <property type="project" value="UniProtKB-SubCell"/>
</dbReference>
<feature type="transmembrane region" description="Helical" evidence="14">
    <location>
        <begin position="28"/>
        <end position="45"/>
    </location>
</feature>
<evidence type="ECO:0000259" key="15">
    <source>
        <dbReference type="PROSITE" id="PS51003"/>
    </source>
</evidence>
<evidence type="ECO:0000256" key="10">
    <source>
        <dbReference type="ARBA" id="ARBA00022989"/>
    </source>
</evidence>
<dbReference type="PANTHER" id="PTHR19271:SF16">
    <property type="entry name" value="CYTOCHROME B"/>
    <property type="match status" value="1"/>
</dbReference>
<dbReference type="PANTHER" id="PTHR19271">
    <property type="entry name" value="CYTOCHROME B"/>
    <property type="match status" value="1"/>
</dbReference>
<evidence type="ECO:0000313" key="16">
    <source>
        <dbReference type="EMBL" id="PHT91161.1"/>
    </source>
</evidence>
<evidence type="ECO:0000256" key="9">
    <source>
        <dbReference type="ARBA" id="ARBA00022982"/>
    </source>
</evidence>
<dbReference type="GO" id="GO:0022900">
    <property type="term" value="P:electron transport chain"/>
    <property type="evidence" value="ECO:0007669"/>
    <property type="project" value="UniProtKB-UniRule"/>
</dbReference>
<keyword evidence="10 14" id="KW-1133">Transmembrane helix</keyword>
<gene>
    <name evidence="16" type="ORF">T459_06274</name>
</gene>
<dbReference type="GO" id="GO:0046872">
    <property type="term" value="F:metal ion binding"/>
    <property type="evidence" value="ECO:0007669"/>
    <property type="project" value="UniProtKB-KW"/>
</dbReference>
<evidence type="ECO:0000313" key="17">
    <source>
        <dbReference type="Proteomes" id="UP000222542"/>
    </source>
</evidence>
<reference evidence="16 17" key="2">
    <citation type="journal article" date="2017" name="Genome Biol.">
        <title>New reference genome sequences of hot pepper reveal the massive evolution of plant disease-resistance genes by retroduplication.</title>
        <authorList>
            <person name="Kim S."/>
            <person name="Park J."/>
            <person name="Yeom S.I."/>
            <person name="Kim Y.M."/>
            <person name="Seo E."/>
            <person name="Kim K.T."/>
            <person name="Kim M.S."/>
            <person name="Lee J.M."/>
            <person name="Cheong K."/>
            <person name="Shin H.S."/>
            <person name="Kim S.B."/>
            <person name="Han K."/>
            <person name="Lee J."/>
            <person name="Park M."/>
            <person name="Lee H.A."/>
            <person name="Lee H.Y."/>
            <person name="Lee Y."/>
            <person name="Oh S."/>
            <person name="Lee J.H."/>
            <person name="Choi E."/>
            <person name="Choi E."/>
            <person name="Lee S.E."/>
            <person name="Jeon J."/>
            <person name="Kim H."/>
            <person name="Choi G."/>
            <person name="Song H."/>
            <person name="Lee J."/>
            <person name="Lee S.C."/>
            <person name="Kwon J.K."/>
            <person name="Lee H.Y."/>
            <person name="Koo N."/>
            <person name="Hong Y."/>
            <person name="Kim R.W."/>
            <person name="Kang W.H."/>
            <person name="Huh J.H."/>
            <person name="Kang B.C."/>
            <person name="Yang T.J."/>
            <person name="Lee Y.H."/>
            <person name="Bennetzen J.L."/>
            <person name="Choi D."/>
        </authorList>
    </citation>
    <scope>NUCLEOTIDE SEQUENCE [LARGE SCALE GENOMIC DNA]</scope>
    <source>
        <strain evidence="17">cv. CM334</strain>
    </source>
</reference>
<feature type="domain" description="Cytochrome b/b6 C-terminal region profile" evidence="15">
    <location>
        <begin position="38"/>
        <end position="140"/>
    </location>
</feature>
<dbReference type="InterPro" id="IPR036150">
    <property type="entry name" value="Cyt_b/b6_C_sf"/>
</dbReference>
<feature type="transmembrane region" description="Helical" evidence="14">
    <location>
        <begin position="95"/>
        <end position="120"/>
    </location>
</feature>
<evidence type="ECO:0000256" key="5">
    <source>
        <dbReference type="ARBA" id="ARBA00022660"/>
    </source>
</evidence>
<evidence type="ECO:0000256" key="2">
    <source>
        <dbReference type="ARBA" id="ARBA00013531"/>
    </source>
</evidence>
<accession>A0A2G3AAD4</accession>
<evidence type="ECO:0000256" key="8">
    <source>
        <dbReference type="ARBA" id="ARBA00022792"/>
    </source>
</evidence>
<proteinExistence type="predicted"/>
<evidence type="ECO:0000256" key="12">
    <source>
        <dbReference type="ARBA" id="ARBA00023128"/>
    </source>
</evidence>